<evidence type="ECO:0000256" key="5">
    <source>
        <dbReference type="ARBA" id="ARBA00023136"/>
    </source>
</evidence>
<dbReference type="Pfam" id="PF01810">
    <property type="entry name" value="LysE"/>
    <property type="match status" value="1"/>
</dbReference>
<dbReference type="PANTHER" id="PTHR30086">
    <property type="entry name" value="ARGININE EXPORTER PROTEIN ARGO"/>
    <property type="match status" value="1"/>
</dbReference>
<keyword evidence="2" id="KW-1003">Cell membrane</keyword>
<sequence length="210" mass="21393">MVFGPEFAAFLLTSIVVIVVPGPGVLFVIGRALALGTRAALLSVLGGAAGVGLQIVSVAFGVGVAIAQSELLFTALKIAGALVLVWLGVQSIRHRNDFGEEELDPVTPRARTIVRESVVVGITNPKTIVFFVAALPQAVVPGGADPIVQMLLLGAIFLVIGIVSDGLYGVAAGTAREWFASNRGRIAAVRAAGGGALIALGLVMAFAARS</sequence>
<name>A0A839E1A0_9MICO</name>
<evidence type="ECO:0000313" key="8">
    <source>
        <dbReference type="Proteomes" id="UP000585905"/>
    </source>
</evidence>
<dbReference type="EMBL" id="JACGWX010000001">
    <property type="protein sequence ID" value="MBA8846469.1"/>
    <property type="molecule type" value="Genomic_DNA"/>
</dbReference>
<keyword evidence="8" id="KW-1185">Reference proteome</keyword>
<proteinExistence type="predicted"/>
<evidence type="ECO:0000256" key="2">
    <source>
        <dbReference type="ARBA" id="ARBA00022475"/>
    </source>
</evidence>
<feature type="transmembrane region" description="Helical" evidence="6">
    <location>
        <begin position="71"/>
        <end position="89"/>
    </location>
</feature>
<evidence type="ECO:0000256" key="3">
    <source>
        <dbReference type="ARBA" id="ARBA00022692"/>
    </source>
</evidence>
<comment type="subcellular location">
    <subcellularLocation>
        <location evidence="1">Cell membrane</location>
        <topology evidence="1">Multi-pass membrane protein</topology>
    </subcellularLocation>
</comment>
<evidence type="ECO:0000256" key="1">
    <source>
        <dbReference type="ARBA" id="ARBA00004651"/>
    </source>
</evidence>
<dbReference type="GO" id="GO:0015171">
    <property type="term" value="F:amino acid transmembrane transporter activity"/>
    <property type="evidence" value="ECO:0007669"/>
    <property type="project" value="TreeGrafter"/>
</dbReference>
<dbReference type="PIRSF" id="PIRSF006324">
    <property type="entry name" value="LeuE"/>
    <property type="match status" value="1"/>
</dbReference>
<gene>
    <name evidence="7" type="ORF">FHX53_000033</name>
</gene>
<keyword evidence="4 6" id="KW-1133">Transmembrane helix</keyword>
<feature type="transmembrane region" description="Helical" evidence="6">
    <location>
        <begin position="6"/>
        <end position="29"/>
    </location>
</feature>
<evidence type="ECO:0000256" key="4">
    <source>
        <dbReference type="ARBA" id="ARBA00022989"/>
    </source>
</evidence>
<feature type="transmembrane region" description="Helical" evidence="6">
    <location>
        <begin position="41"/>
        <end position="65"/>
    </location>
</feature>
<accession>A0A839E1A0</accession>
<dbReference type="InterPro" id="IPR001123">
    <property type="entry name" value="LeuE-type"/>
</dbReference>
<protein>
    <submittedName>
        <fullName evidence="7">Threonine/homoserine/homoserine lactone efflux protein</fullName>
    </submittedName>
</protein>
<dbReference type="AlphaFoldDB" id="A0A839E1A0"/>
<feature type="transmembrane region" description="Helical" evidence="6">
    <location>
        <begin position="151"/>
        <end position="175"/>
    </location>
</feature>
<comment type="caution">
    <text evidence="7">The sequence shown here is derived from an EMBL/GenBank/DDBJ whole genome shotgun (WGS) entry which is preliminary data.</text>
</comment>
<dbReference type="GO" id="GO:0005886">
    <property type="term" value="C:plasma membrane"/>
    <property type="evidence" value="ECO:0007669"/>
    <property type="project" value="UniProtKB-SubCell"/>
</dbReference>
<evidence type="ECO:0000313" key="7">
    <source>
        <dbReference type="EMBL" id="MBA8846469.1"/>
    </source>
</evidence>
<organism evidence="7 8">
    <name type="scientific">Microcella alkalica</name>
    <dbReference type="NCBI Taxonomy" id="355930"/>
    <lineage>
        <taxon>Bacteria</taxon>
        <taxon>Bacillati</taxon>
        <taxon>Actinomycetota</taxon>
        <taxon>Actinomycetes</taxon>
        <taxon>Micrococcales</taxon>
        <taxon>Microbacteriaceae</taxon>
        <taxon>Microcella</taxon>
    </lineage>
</organism>
<feature type="transmembrane region" description="Helical" evidence="6">
    <location>
        <begin position="187"/>
        <end position="208"/>
    </location>
</feature>
<keyword evidence="3 6" id="KW-0812">Transmembrane</keyword>
<feature type="transmembrane region" description="Helical" evidence="6">
    <location>
        <begin position="118"/>
        <end position="139"/>
    </location>
</feature>
<keyword evidence="5 6" id="KW-0472">Membrane</keyword>
<dbReference type="RefSeq" id="WP_182489080.1">
    <property type="nucleotide sequence ID" value="NZ_BAAAOV010000003.1"/>
</dbReference>
<reference evidence="7 8" key="1">
    <citation type="submission" date="2020-07" db="EMBL/GenBank/DDBJ databases">
        <title>Sequencing the genomes of 1000 actinobacteria strains.</title>
        <authorList>
            <person name="Klenk H.-P."/>
        </authorList>
    </citation>
    <scope>NUCLEOTIDE SEQUENCE [LARGE SCALE GENOMIC DNA]</scope>
    <source>
        <strain evidence="7 8">DSM 19663</strain>
    </source>
</reference>
<dbReference type="PANTHER" id="PTHR30086:SF20">
    <property type="entry name" value="ARGININE EXPORTER PROTEIN ARGO-RELATED"/>
    <property type="match status" value="1"/>
</dbReference>
<dbReference type="Proteomes" id="UP000585905">
    <property type="component" value="Unassembled WGS sequence"/>
</dbReference>
<evidence type="ECO:0000256" key="6">
    <source>
        <dbReference type="SAM" id="Phobius"/>
    </source>
</evidence>